<keyword evidence="5" id="KW-1185">Reference proteome</keyword>
<dbReference type="GO" id="GO:0016747">
    <property type="term" value="F:acyltransferase activity, transferring groups other than amino-acyl groups"/>
    <property type="evidence" value="ECO:0007669"/>
    <property type="project" value="InterPro"/>
</dbReference>
<dbReference type="InterPro" id="IPR050680">
    <property type="entry name" value="YpeA/RimI_acetyltransf"/>
</dbReference>
<evidence type="ECO:0000313" key="4">
    <source>
        <dbReference type="EMBL" id="MDG0792570.1"/>
    </source>
</evidence>
<dbReference type="RefSeq" id="WP_277566356.1">
    <property type="nucleotide sequence ID" value="NZ_JAPDHZ010000003.1"/>
</dbReference>
<dbReference type="PANTHER" id="PTHR43420">
    <property type="entry name" value="ACETYLTRANSFERASE"/>
    <property type="match status" value="1"/>
</dbReference>
<dbReference type="CDD" id="cd04301">
    <property type="entry name" value="NAT_SF"/>
    <property type="match status" value="1"/>
</dbReference>
<organism evidence="4 5">
    <name type="scientific">Cohnella ginsengisoli</name>
    <dbReference type="NCBI Taxonomy" id="425004"/>
    <lineage>
        <taxon>Bacteria</taxon>
        <taxon>Bacillati</taxon>
        <taxon>Bacillota</taxon>
        <taxon>Bacilli</taxon>
        <taxon>Bacillales</taxon>
        <taxon>Paenibacillaceae</taxon>
        <taxon>Cohnella</taxon>
    </lineage>
</organism>
<dbReference type="AlphaFoldDB" id="A0A9X4KMZ8"/>
<accession>A0A9X4KMZ8</accession>
<dbReference type="PANTHER" id="PTHR43420:SF12">
    <property type="entry name" value="N-ACETYLTRANSFERASE DOMAIN-CONTAINING PROTEIN"/>
    <property type="match status" value="1"/>
</dbReference>
<dbReference type="PROSITE" id="PS51186">
    <property type="entry name" value="GNAT"/>
    <property type="match status" value="1"/>
</dbReference>
<dbReference type="SUPFAM" id="SSF55729">
    <property type="entry name" value="Acyl-CoA N-acyltransferases (Nat)"/>
    <property type="match status" value="1"/>
</dbReference>
<protein>
    <submittedName>
        <fullName evidence="4">GNAT family N-acetyltransferase</fullName>
    </submittedName>
</protein>
<gene>
    <name evidence="4" type="ORF">OMP38_18080</name>
</gene>
<comment type="caution">
    <text evidence="4">The sequence shown here is derived from an EMBL/GenBank/DDBJ whole genome shotgun (WGS) entry which is preliminary data.</text>
</comment>
<proteinExistence type="predicted"/>
<evidence type="ECO:0000313" key="5">
    <source>
        <dbReference type="Proteomes" id="UP001153387"/>
    </source>
</evidence>
<evidence type="ECO:0000259" key="3">
    <source>
        <dbReference type="PROSITE" id="PS51186"/>
    </source>
</evidence>
<dbReference type="Pfam" id="PF24553">
    <property type="entry name" value="Rv0428c_C"/>
    <property type="match status" value="1"/>
</dbReference>
<keyword evidence="2" id="KW-0012">Acyltransferase</keyword>
<reference evidence="4 5" key="1">
    <citation type="submission" date="2022-10" db="EMBL/GenBank/DDBJ databases">
        <title>Comparative genomic analysis of Cohnella hashimotonis sp. nov., isolated from the International Space Station.</title>
        <authorList>
            <person name="Simpson A."/>
            <person name="Venkateswaran K."/>
        </authorList>
    </citation>
    <scope>NUCLEOTIDE SEQUENCE [LARGE SCALE GENOMIC DNA]</scope>
    <source>
        <strain evidence="4 5">DSM 18997</strain>
    </source>
</reference>
<name>A0A9X4KMZ8_9BACL</name>
<dbReference type="InterPro" id="IPR000182">
    <property type="entry name" value="GNAT_dom"/>
</dbReference>
<dbReference type="InterPro" id="IPR056935">
    <property type="entry name" value="Rv0428c-like_C"/>
</dbReference>
<evidence type="ECO:0000256" key="1">
    <source>
        <dbReference type="ARBA" id="ARBA00022679"/>
    </source>
</evidence>
<evidence type="ECO:0000256" key="2">
    <source>
        <dbReference type="ARBA" id="ARBA00023315"/>
    </source>
</evidence>
<dbReference type="Proteomes" id="UP001153387">
    <property type="component" value="Unassembled WGS sequence"/>
</dbReference>
<feature type="domain" description="N-acetyltransferase" evidence="3">
    <location>
        <begin position="101"/>
        <end position="250"/>
    </location>
</feature>
<keyword evidence="1" id="KW-0808">Transferase</keyword>
<dbReference type="Gene3D" id="3.40.630.30">
    <property type="match status" value="1"/>
</dbReference>
<dbReference type="EMBL" id="JAPDHZ010000003">
    <property type="protein sequence ID" value="MDG0792570.1"/>
    <property type="molecule type" value="Genomic_DNA"/>
</dbReference>
<dbReference type="InterPro" id="IPR016181">
    <property type="entry name" value="Acyl_CoA_acyltransferase"/>
</dbReference>
<sequence>MRDDIRVVETKALNAWPALQQTGHDGWLLRQSKGYTKRSNSVQPLRTDPGADLRAMVGYCEDTYHRAGLPTIFKITPLCAPCGLDGRLDEYGYASVDRSQVLFRSLSETQDTPCLEGLSVDAGLTAEWMSAASELLSLKPEQREAASAMLTDSPLRRAFFLLRSGDVPAAIGIGVVDDGYLGLFDIATAPAFRKRGLGERLVRQILRWGQSRGAHTSYLQVVDGNVPAQRMYAKLGYEKLYDYWYRVRWP</sequence>